<dbReference type="EMBL" id="CM023487">
    <property type="protein sequence ID" value="KAH6926914.1"/>
    <property type="molecule type" value="Genomic_DNA"/>
</dbReference>
<evidence type="ECO:0000313" key="1">
    <source>
        <dbReference type="EMBL" id="KAH6926914.1"/>
    </source>
</evidence>
<protein>
    <submittedName>
        <fullName evidence="1">Uncharacterized protein</fullName>
    </submittedName>
</protein>
<comment type="caution">
    <text evidence="1">The sequence shown here is derived from an EMBL/GenBank/DDBJ whole genome shotgun (WGS) entry which is preliminary data.</text>
</comment>
<reference evidence="1" key="1">
    <citation type="submission" date="2020-05" db="EMBL/GenBank/DDBJ databases">
        <title>Large-scale comparative analyses of tick genomes elucidate their genetic diversity and vector capacities.</title>
        <authorList>
            <person name="Jia N."/>
            <person name="Wang J."/>
            <person name="Shi W."/>
            <person name="Du L."/>
            <person name="Sun Y."/>
            <person name="Zhan W."/>
            <person name="Jiang J."/>
            <person name="Wang Q."/>
            <person name="Zhang B."/>
            <person name="Ji P."/>
            <person name="Sakyi L.B."/>
            <person name="Cui X."/>
            <person name="Yuan T."/>
            <person name="Jiang B."/>
            <person name="Yang W."/>
            <person name="Lam T.T.-Y."/>
            <person name="Chang Q."/>
            <person name="Ding S."/>
            <person name="Wang X."/>
            <person name="Zhu J."/>
            <person name="Ruan X."/>
            <person name="Zhao L."/>
            <person name="Wei J."/>
            <person name="Que T."/>
            <person name="Du C."/>
            <person name="Cheng J."/>
            <person name="Dai P."/>
            <person name="Han X."/>
            <person name="Huang E."/>
            <person name="Gao Y."/>
            <person name="Liu J."/>
            <person name="Shao H."/>
            <person name="Ye R."/>
            <person name="Li L."/>
            <person name="Wei W."/>
            <person name="Wang X."/>
            <person name="Wang C."/>
            <person name="Yang T."/>
            <person name="Huo Q."/>
            <person name="Li W."/>
            <person name="Guo W."/>
            <person name="Chen H."/>
            <person name="Zhou L."/>
            <person name="Ni X."/>
            <person name="Tian J."/>
            <person name="Zhou Y."/>
            <person name="Sheng Y."/>
            <person name="Liu T."/>
            <person name="Pan Y."/>
            <person name="Xia L."/>
            <person name="Li J."/>
            <person name="Zhao F."/>
            <person name="Cao W."/>
        </authorList>
    </citation>
    <scope>NUCLEOTIDE SEQUENCE</scope>
    <source>
        <strain evidence="1">Hyas-2018</strain>
    </source>
</reference>
<sequence>MDPEVDARANVPVVLINRDGLYVIIAVLGVSILGCACVLAYSLGNYDKLKKNAAEIRSYVGHHGSKAAEAQHSGGKDTAAAGNIVVKSDVRSVTTDTLVSMAPENGSQIGPSFVAGRNASDFASVVRSVSNTFAVAAKQRVSGAVASEAQIANGTVSDGGSGTIVHGSSDGETLTTRESASPWSLNVSWNRPGRGVREDE</sequence>
<organism evidence="1 2">
    <name type="scientific">Hyalomma asiaticum</name>
    <name type="common">Tick</name>
    <dbReference type="NCBI Taxonomy" id="266040"/>
    <lineage>
        <taxon>Eukaryota</taxon>
        <taxon>Metazoa</taxon>
        <taxon>Ecdysozoa</taxon>
        <taxon>Arthropoda</taxon>
        <taxon>Chelicerata</taxon>
        <taxon>Arachnida</taxon>
        <taxon>Acari</taxon>
        <taxon>Parasitiformes</taxon>
        <taxon>Ixodida</taxon>
        <taxon>Ixodoidea</taxon>
        <taxon>Ixodidae</taxon>
        <taxon>Hyalomminae</taxon>
        <taxon>Hyalomma</taxon>
    </lineage>
</organism>
<accession>A0ACB7RZM1</accession>
<name>A0ACB7RZM1_HYAAI</name>
<gene>
    <name evidence="1" type="ORF">HPB50_023530</name>
</gene>
<evidence type="ECO:0000313" key="2">
    <source>
        <dbReference type="Proteomes" id="UP000821845"/>
    </source>
</evidence>
<dbReference type="Proteomes" id="UP000821845">
    <property type="component" value="Chromosome 7"/>
</dbReference>
<keyword evidence="2" id="KW-1185">Reference proteome</keyword>
<proteinExistence type="predicted"/>